<evidence type="ECO:0000256" key="3">
    <source>
        <dbReference type="ARBA" id="ARBA00022679"/>
    </source>
</evidence>
<gene>
    <name evidence="7" type="ORF">GCM10007981_14600</name>
</gene>
<evidence type="ECO:0000256" key="5">
    <source>
        <dbReference type="ARBA" id="ARBA00022842"/>
    </source>
</evidence>
<evidence type="ECO:0000256" key="1">
    <source>
        <dbReference type="ARBA" id="ARBA00001946"/>
    </source>
</evidence>
<dbReference type="AlphaFoldDB" id="A0A830GVN7"/>
<dbReference type="Proteomes" id="UP000610960">
    <property type="component" value="Unassembled WGS sequence"/>
</dbReference>
<dbReference type="CDD" id="cd00685">
    <property type="entry name" value="Trans_IPPS_HT"/>
    <property type="match status" value="1"/>
</dbReference>
<dbReference type="RefSeq" id="WP_188596747.1">
    <property type="nucleotide sequence ID" value="NZ_BMNL01000003.1"/>
</dbReference>
<dbReference type="PANTHER" id="PTHR12001">
    <property type="entry name" value="GERANYLGERANYL PYROPHOSPHATE SYNTHASE"/>
    <property type="match status" value="1"/>
</dbReference>
<dbReference type="SFLD" id="SFLDS00005">
    <property type="entry name" value="Isoprenoid_Synthase_Type_I"/>
    <property type="match status" value="1"/>
</dbReference>
<reference evidence="7" key="1">
    <citation type="journal article" date="2014" name="Int. J. Syst. Evol. Microbiol.">
        <title>Complete genome sequence of Corynebacterium casei LMG S-19264T (=DSM 44701T), isolated from a smear-ripened cheese.</title>
        <authorList>
            <consortium name="US DOE Joint Genome Institute (JGI-PGF)"/>
            <person name="Walter F."/>
            <person name="Albersmeier A."/>
            <person name="Kalinowski J."/>
            <person name="Ruckert C."/>
        </authorList>
    </citation>
    <scope>NUCLEOTIDE SEQUENCE</scope>
    <source>
        <strain evidence="7">JCM 10088</strain>
    </source>
</reference>
<dbReference type="PANTHER" id="PTHR12001:SF85">
    <property type="entry name" value="SHORT CHAIN ISOPRENYL DIPHOSPHATE SYNTHASE"/>
    <property type="match status" value="1"/>
</dbReference>
<comment type="caution">
    <text evidence="7">The sequence shown here is derived from an EMBL/GenBank/DDBJ whole genome shotgun (WGS) entry which is preliminary data.</text>
</comment>
<evidence type="ECO:0000313" key="8">
    <source>
        <dbReference type="Proteomes" id="UP000610960"/>
    </source>
</evidence>
<evidence type="ECO:0000256" key="6">
    <source>
        <dbReference type="RuleBase" id="RU004466"/>
    </source>
</evidence>
<keyword evidence="3 6" id="KW-0808">Transferase</keyword>
<name>A0A830GVN7_9CREN</name>
<keyword evidence="5" id="KW-0460">Magnesium</keyword>
<dbReference type="SUPFAM" id="SSF48576">
    <property type="entry name" value="Terpenoid synthases"/>
    <property type="match status" value="1"/>
</dbReference>
<evidence type="ECO:0000256" key="2">
    <source>
        <dbReference type="ARBA" id="ARBA00006706"/>
    </source>
</evidence>
<accession>A0A830GVN7</accession>
<keyword evidence="4" id="KW-0479">Metal-binding</keyword>
<dbReference type="PROSITE" id="PS00444">
    <property type="entry name" value="POLYPRENYL_SYNTHASE_2"/>
    <property type="match status" value="1"/>
</dbReference>
<dbReference type="OrthoDB" id="26738at2157"/>
<dbReference type="GO" id="GO:0004659">
    <property type="term" value="F:prenyltransferase activity"/>
    <property type="evidence" value="ECO:0007669"/>
    <property type="project" value="InterPro"/>
</dbReference>
<dbReference type="InterPro" id="IPR008949">
    <property type="entry name" value="Isoprenoid_synthase_dom_sf"/>
</dbReference>
<dbReference type="Pfam" id="PF00348">
    <property type="entry name" value="polyprenyl_synt"/>
    <property type="match status" value="1"/>
</dbReference>
<evidence type="ECO:0000313" key="7">
    <source>
        <dbReference type="EMBL" id="GGP21706.1"/>
    </source>
</evidence>
<dbReference type="Gene3D" id="1.10.600.10">
    <property type="entry name" value="Farnesyl Diphosphate Synthase"/>
    <property type="match status" value="1"/>
</dbReference>
<dbReference type="PROSITE" id="PS00723">
    <property type="entry name" value="POLYPRENYL_SYNTHASE_1"/>
    <property type="match status" value="1"/>
</dbReference>
<dbReference type="InterPro" id="IPR000092">
    <property type="entry name" value="Polyprenyl_synt"/>
</dbReference>
<dbReference type="GO" id="GO:0046872">
    <property type="term" value="F:metal ion binding"/>
    <property type="evidence" value="ECO:0007669"/>
    <property type="project" value="UniProtKB-KW"/>
</dbReference>
<dbReference type="EMBL" id="BMNL01000003">
    <property type="protein sequence ID" value="GGP21706.1"/>
    <property type="molecule type" value="Genomic_DNA"/>
</dbReference>
<reference evidence="7" key="2">
    <citation type="submission" date="2020-09" db="EMBL/GenBank/DDBJ databases">
        <authorList>
            <person name="Sun Q."/>
            <person name="Ohkuma M."/>
        </authorList>
    </citation>
    <scope>NUCLEOTIDE SEQUENCE</scope>
    <source>
        <strain evidence="7">JCM 10088</strain>
    </source>
</reference>
<dbReference type="GO" id="GO:0008299">
    <property type="term" value="P:isoprenoid biosynthetic process"/>
    <property type="evidence" value="ECO:0007669"/>
    <property type="project" value="InterPro"/>
</dbReference>
<dbReference type="InterPro" id="IPR033749">
    <property type="entry name" value="Polyprenyl_synt_CS"/>
</dbReference>
<comment type="cofactor">
    <cofactor evidence="1">
        <name>Mg(2+)</name>
        <dbReference type="ChEBI" id="CHEBI:18420"/>
    </cofactor>
</comment>
<comment type="similarity">
    <text evidence="2 6">Belongs to the FPP/GGPP synthase family.</text>
</comment>
<evidence type="ECO:0000256" key="4">
    <source>
        <dbReference type="ARBA" id="ARBA00022723"/>
    </source>
</evidence>
<sequence>MISLPEGVLNGLNAVSDELERIFSEIDMPEALKNTVRHYLMNRGKMIRPMLTLLTTHSLGGNVSNAIKPAIAVELVHIASLLQDDIMDGHIMRRGTSTPFHMFGLENTMLASDLVIAKSIEYAIMSDKKVVFELVNASIKLSIGQSYEMEYRYSKKATINDYLKMVSYKTSSLIEAALAIGGYMANADKDTITKLRKLGNLMGIAYQIRDDIIDNLGLDEQNPEAAGTGLNIVELVGKGTGEAIAILNKYLDESVELAKSIFASNNGEFVELISFLRLEAK</sequence>
<organism evidence="7 8">
    <name type="scientific">Thermocladium modestius</name>
    <dbReference type="NCBI Taxonomy" id="62609"/>
    <lineage>
        <taxon>Archaea</taxon>
        <taxon>Thermoproteota</taxon>
        <taxon>Thermoprotei</taxon>
        <taxon>Thermoproteales</taxon>
        <taxon>Thermoproteaceae</taxon>
        <taxon>Thermocladium</taxon>
    </lineage>
</organism>
<proteinExistence type="inferred from homology"/>
<keyword evidence="8" id="KW-1185">Reference proteome</keyword>
<protein>
    <submittedName>
        <fullName evidence="7">Uncharacterized protein</fullName>
    </submittedName>
</protein>